<dbReference type="SMART" id="SM00239">
    <property type="entry name" value="C2"/>
    <property type="match status" value="7"/>
</dbReference>
<feature type="transmembrane region" description="Helical" evidence="7">
    <location>
        <begin position="1860"/>
        <end position="1884"/>
    </location>
</feature>
<organism evidence="9 10">
    <name type="scientific">Pelagomonas calceolata</name>
    <dbReference type="NCBI Taxonomy" id="35677"/>
    <lineage>
        <taxon>Eukaryota</taxon>
        <taxon>Sar</taxon>
        <taxon>Stramenopiles</taxon>
        <taxon>Ochrophyta</taxon>
        <taxon>Pelagophyceae</taxon>
        <taxon>Pelagomonadales</taxon>
        <taxon>Pelagomonadaceae</taxon>
        <taxon>Pelagomonas</taxon>
    </lineage>
</organism>
<dbReference type="InterPro" id="IPR037721">
    <property type="entry name" value="Ferlin"/>
</dbReference>
<gene>
    <name evidence="9" type="ORF">PECAL_6P09130</name>
</gene>
<dbReference type="SMART" id="SM01202">
    <property type="entry name" value="FerI"/>
    <property type="match status" value="1"/>
</dbReference>
<dbReference type="EMBL" id="CAKKNE010000006">
    <property type="protein sequence ID" value="CAH0379302.1"/>
    <property type="molecule type" value="Genomic_DNA"/>
</dbReference>
<feature type="domain" description="C2" evidence="8">
    <location>
        <begin position="349"/>
        <end position="477"/>
    </location>
</feature>
<dbReference type="InterPro" id="IPR035892">
    <property type="entry name" value="C2_domain_sf"/>
</dbReference>
<accession>A0A8J2X391</accession>
<keyword evidence="3" id="KW-0677">Repeat</keyword>
<evidence type="ECO:0000256" key="5">
    <source>
        <dbReference type="ARBA" id="ARBA00023136"/>
    </source>
</evidence>
<evidence type="ECO:0000313" key="9">
    <source>
        <dbReference type="EMBL" id="CAH0379302.1"/>
    </source>
</evidence>
<feature type="region of interest" description="Disordered" evidence="6">
    <location>
        <begin position="1815"/>
        <end position="1837"/>
    </location>
</feature>
<feature type="domain" description="C2" evidence="8">
    <location>
        <begin position="865"/>
        <end position="998"/>
    </location>
</feature>
<dbReference type="GO" id="GO:0007009">
    <property type="term" value="P:plasma membrane organization"/>
    <property type="evidence" value="ECO:0007669"/>
    <property type="project" value="TreeGrafter"/>
</dbReference>
<feature type="domain" description="C2" evidence="8">
    <location>
        <begin position="1377"/>
        <end position="1498"/>
    </location>
</feature>
<evidence type="ECO:0000313" key="10">
    <source>
        <dbReference type="Proteomes" id="UP000789595"/>
    </source>
</evidence>
<keyword evidence="4 7" id="KW-1133">Transmembrane helix</keyword>
<dbReference type="CDD" id="cd00030">
    <property type="entry name" value="C2"/>
    <property type="match status" value="1"/>
</dbReference>
<dbReference type="SUPFAM" id="SSF49562">
    <property type="entry name" value="C2 domain (Calcium/lipid-binding domain, CaLB)"/>
    <property type="match status" value="7"/>
</dbReference>
<feature type="domain" description="C2" evidence="8">
    <location>
        <begin position="526"/>
        <end position="647"/>
    </location>
</feature>
<sequence>MGDVSDRLEVKVVAARGLGEVEGGDCNPFALVRCGAEEERTAVASATSAPEWNASTMIFTDVADAADDVVVAVMHKALSAARDQALGRAVISLRTCFQAVGVEQDDWFPLEDADGRACGEVRLELAYFVDADDDFPEDDSDDEAASGGEPNMVRGTICRARGLRHPDRAGPVDAYCTVRVGRHKASTATVRRSNGPLFDHAFELPCGDGAACVRVKVKARAAFGSTLIGEAVLPMVEVAAHGEPGCSRWCRLEGKDGEVGKERGAVELQIAWVRDRKYARSLARLGASLGDLAGGLWGPGLGARTEGAEDRDEGPKEDWLLEEDAFAPQHLTSREQEELDERRSAGAMMAGRVVDELEGRRAAAMKPGDYAVQVHVIECRDLKAEDLNGLSDPYARVRVHGRQRKTRVVKKVTSCVFDDVLHFSLPNLTTAAAEAAAVDIAILDHDAIGRHATIGSASFDLRKVHALADHEFYRKWVGLVDTTNSADNGYQGFLKCSVTVLGPGDEQRAHDLDAEYQRELEREEEEGRGIALSGPTLPPARLTFLVVYCWEAEDLPATKRNLLASNLLKCYVVAEAGGASCRTQTRRCRADPKFGEELWFPVTEPVEFRRVAVGLADYVWGGRDRTVAYLYLDVDDVPRSDRAVKTSLFGTTYQGPRPRWHNLYGAPRGVQGRRGAPQNRYGAGASTYRGRVLLSLEVLTRPPRREATVPHRKAFAFRPTPGLKPATAPYHLRALALMGSELPVVRAPGRPRPLKLGLTVAIGNHVLEYAAAANARGVVEWNELLTLKGVHLPVLLEELPDVVACVVAGRRHVGFCRIPAAALLKEQMRGAPTWHRLTAEAARGGLGDENPGALLLQLGLGLSEDANDPHFRWDDLGLLEKFADKRPCCVRVYVYQARNLPPATAEGLLDPYVKVRFCGRKEKTRAHAHTTNPLFYETLDLHALVPRDARYGPDVVLQVWNRRAVGRRNAAICSLRLPLGDLPELAHDTARAPDPRWHGCVDASGRALATELLCCAARIRKRDAKEKFSKPPSIAPLNRMAWVEVTVVGVRRLRSAYGSSPRRPWLRFDVPAPDDKGDGGGTFRTPASAQPSGRDANFLVRRVLQVELPEDPELAPRLDIRCFDSSRVGAAPLLGSCAVDLRPKLPWNPVDYVAPQSELFDDAQARALAEQREREERAKAAKADEDDASDEDAEPGNVGVSFGAGDGDNDDLSSSDGESVVHRELEVRGDAGRDDGGTGAFGQDMLDSLPPVLEDARYREELALREEAILHEQGEERRGLLETLGARLAAAADVGEAPGEPQYALKDLDIDFPSQWAAADFVDGREWWLHQESGELEKYLHTRPFETYTLYRGRRHPNPAKSTLREVGHVKAVIRVLDEDPQFSEPLFPLSVLRVGTYAVRVYVIRAANVEPQDGPTADPYVRIKLGDDVQTGAVRRSTLKPDFYECFEFSTRLPGPAQVKVQLRDHSRWRPAHAVLGESRLDLEDRWFHRKWQALDERSEANPGNPLKPIEVRRLTRDGSLVARGQLYAWVEIRKDAAARRDPPVALEGPERREFEVRVVVWASKDVPFEMGDYYVQAQVGNSRPQKTDVHWRCRNGKASWNWRLKIGVELPLASPDLGRLSVQLWDQDVVKWNDIVGEATVDLYRWLLKAYHENRAVNVFREVNEAVARKKAEEQGLATAEDLAESDGSSDDDDDDDDDDGGDGDDGDEGGGGDGEETKEAPPGDEATNPLLAAEKKKEEKAKEKEGGAGPPVADADSNQEAAFFVKQLKEFVGLGDIDDTAQWVAMTYNDVRRRRVSRRGAVALSVEILPPEEAEDRPAGQGRSEPNANPFLPPTTGRMSLSYNPLAIVSALLGPRLAFQLLCCLCCVLLLVVMGILGMYFTSFYTLWQSLS</sequence>
<evidence type="ECO:0000256" key="3">
    <source>
        <dbReference type="ARBA" id="ARBA00022737"/>
    </source>
</evidence>
<dbReference type="OrthoDB" id="270970at2759"/>
<feature type="domain" description="C2" evidence="8">
    <location>
        <begin position="131"/>
        <end position="250"/>
    </location>
</feature>
<dbReference type="Proteomes" id="UP000789595">
    <property type="component" value="Unassembled WGS sequence"/>
</dbReference>
<reference evidence="9" key="1">
    <citation type="submission" date="2021-11" db="EMBL/GenBank/DDBJ databases">
        <authorList>
            <consortium name="Genoscope - CEA"/>
            <person name="William W."/>
        </authorList>
    </citation>
    <scope>NUCLEOTIDE SEQUENCE</scope>
</reference>
<feature type="compositionally biased region" description="Basic and acidic residues" evidence="6">
    <location>
        <begin position="1169"/>
        <end position="1183"/>
    </location>
</feature>
<feature type="compositionally biased region" description="Basic and acidic residues" evidence="6">
    <location>
        <begin position="1739"/>
        <end position="1749"/>
    </location>
</feature>
<evidence type="ECO:0000256" key="2">
    <source>
        <dbReference type="ARBA" id="ARBA00022692"/>
    </source>
</evidence>
<feature type="region of interest" description="Disordered" evidence="6">
    <location>
        <begin position="1068"/>
        <end position="1094"/>
    </location>
</feature>
<comment type="subcellular location">
    <subcellularLocation>
        <location evidence="1">Membrane</location>
        <topology evidence="1">Single-pass membrane protein</topology>
    </subcellularLocation>
</comment>
<dbReference type="Pfam" id="PF00168">
    <property type="entry name" value="C2"/>
    <property type="match status" value="7"/>
</dbReference>
<keyword evidence="10" id="KW-1185">Reference proteome</keyword>
<dbReference type="Gene3D" id="2.60.40.150">
    <property type="entry name" value="C2 domain"/>
    <property type="match status" value="7"/>
</dbReference>
<evidence type="ECO:0000256" key="1">
    <source>
        <dbReference type="ARBA" id="ARBA00004167"/>
    </source>
</evidence>
<proteinExistence type="predicted"/>
<dbReference type="GO" id="GO:0016020">
    <property type="term" value="C:membrane"/>
    <property type="evidence" value="ECO:0007669"/>
    <property type="project" value="UniProtKB-SubCell"/>
</dbReference>
<feature type="compositionally biased region" description="Acidic residues" evidence="6">
    <location>
        <begin position="133"/>
        <end position="144"/>
    </location>
</feature>
<dbReference type="InterPro" id="IPR012968">
    <property type="entry name" value="FerIin_dom"/>
</dbReference>
<feature type="region of interest" description="Disordered" evidence="6">
    <location>
        <begin position="1168"/>
        <end position="1247"/>
    </location>
</feature>
<name>A0A8J2X391_9STRA</name>
<feature type="compositionally biased region" description="Acidic residues" evidence="6">
    <location>
        <begin position="1684"/>
        <end position="1717"/>
    </location>
</feature>
<evidence type="ECO:0000256" key="6">
    <source>
        <dbReference type="SAM" id="MobiDB-lite"/>
    </source>
</evidence>
<dbReference type="PROSITE" id="PS50004">
    <property type="entry name" value="C2"/>
    <property type="match status" value="7"/>
</dbReference>
<dbReference type="PANTHER" id="PTHR12546">
    <property type="entry name" value="FER-1-LIKE"/>
    <property type="match status" value="1"/>
</dbReference>
<keyword evidence="5 7" id="KW-0472">Membrane</keyword>
<feature type="region of interest" description="Disordered" evidence="6">
    <location>
        <begin position="133"/>
        <end position="153"/>
    </location>
</feature>
<evidence type="ECO:0000259" key="8">
    <source>
        <dbReference type="PROSITE" id="PS50004"/>
    </source>
</evidence>
<dbReference type="PANTHER" id="PTHR12546:SF33">
    <property type="entry name" value="SPERM VESICLE FUSION PROTEIN FER-1"/>
    <property type="match status" value="1"/>
</dbReference>
<protein>
    <recommendedName>
        <fullName evidence="8">C2 domain-containing protein</fullName>
    </recommendedName>
</protein>
<feature type="region of interest" description="Disordered" evidence="6">
    <location>
        <begin position="1739"/>
        <end position="1758"/>
    </location>
</feature>
<feature type="compositionally biased region" description="Acidic residues" evidence="6">
    <location>
        <begin position="1184"/>
        <end position="1194"/>
    </location>
</feature>
<evidence type="ECO:0000256" key="4">
    <source>
        <dbReference type="ARBA" id="ARBA00022989"/>
    </source>
</evidence>
<feature type="domain" description="C2" evidence="8">
    <location>
        <begin position="1540"/>
        <end position="1658"/>
    </location>
</feature>
<evidence type="ECO:0000256" key="7">
    <source>
        <dbReference type="SAM" id="Phobius"/>
    </source>
</evidence>
<dbReference type="InterPro" id="IPR000008">
    <property type="entry name" value="C2_dom"/>
</dbReference>
<feature type="compositionally biased region" description="Basic and acidic residues" evidence="6">
    <location>
        <begin position="1219"/>
        <end position="1236"/>
    </location>
</feature>
<feature type="region of interest" description="Disordered" evidence="6">
    <location>
        <begin position="1674"/>
        <end position="1733"/>
    </location>
</feature>
<comment type="caution">
    <text evidence="9">The sequence shown here is derived from an EMBL/GenBank/DDBJ whole genome shotgun (WGS) entry which is preliminary data.</text>
</comment>
<keyword evidence="2 7" id="KW-0812">Transmembrane</keyword>
<feature type="domain" description="C2" evidence="8">
    <location>
        <begin position="1"/>
        <end position="108"/>
    </location>
</feature>